<evidence type="ECO:0000313" key="7">
    <source>
        <dbReference type="EMBL" id="OCX69067.1"/>
    </source>
</evidence>
<dbReference type="Pfam" id="PF03330">
    <property type="entry name" value="DPBB_1"/>
    <property type="match status" value="1"/>
</dbReference>
<keyword evidence="3" id="KW-1003">Cell membrane</keyword>
<dbReference type="InterPro" id="IPR034718">
    <property type="entry name" value="RlpA"/>
</dbReference>
<dbReference type="InterPro" id="IPR036908">
    <property type="entry name" value="RlpA-like_sf"/>
</dbReference>
<keyword evidence="3" id="KW-0472">Membrane</keyword>
<dbReference type="PANTHER" id="PTHR34183">
    <property type="entry name" value="ENDOLYTIC PEPTIDOGLYCAN TRANSGLYCOSYLASE RLPA"/>
    <property type="match status" value="1"/>
</dbReference>
<dbReference type="GO" id="GO:0071555">
    <property type="term" value="P:cell wall organization"/>
    <property type="evidence" value="ECO:0007669"/>
    <property type="project" value="UniProtKB-KW"/>
</dbReference>
<feature type="signal peptide" evidence="5">
    <location>
        <begin position="1"/>
        <end position="20"/>
    </location>
</feature>
<dbReference type="OrthoDB" id="9779128at2"/>
<gene>
    <name evidence="3" type="primary">rlpA</name>
    <name evidence="7" type="ORF">A6M23_16190</name>
</gene>
<dbReference type="Gene3D" id="2.40.40.10">
    <property type="entry name" value="RlpA-like domain"/>
    <property type="match status" value="1"/>
</dbReference>
<name>A0A1C2HZG6_ACITH</name>
<dbReference type="GO" id="GO:0000270">
    <property type="term" value="P:peptidoglycan metabolic process"/>
    <property type="evidence" value="ECO:0007669"/>
    <property type="project" value="UniProtKB-UniRule"/>
</dbReference>
<sequence>MRLKQAFPLFRLGSFTLAVAALAGCASMPGQMHASSGNGYGSALASSAYSTGQSCYAPSPDLNAAYNQPYEIDGQWYHPMHNASGFSENGVASWYDRQSSSDTTAMGTAFHARQLSAASRTLPLPSCVRVTNLENGRSIVVLVDDRGPFVDSRIMDLSAGAANALGMLNQGTSRVHIQVVPSAFSPNVPTPQIVQVAQRPTPQAPVPQSVAPERVIPRATPQAIPLPAYTPPANARKNLTAVVNQAFASNNPAVQTMPTQVVPPMPAQSAPLPSAPPTAHVLRSWHRSPQVEQVYLETAQAMGMQSALRERSKLQDFGISTAKLVRAASNSPAGLYKIKIGPMAPTAAPEDYASSLERLRLGTFVVSEQAG</sequence>
<comment type="caution">
    <text evidence="7">The sequence shown here is derived from an EMBL/GenBank/DDBJ whole genome shotgun (WGS) entry which is preliminary data.</text>
</comment>
<dbReference type="EMBL" id="LWRY01000236">
    <property type="protein sequence ID" value="OCX69067.1"/>
    <property type="molecule type" value="Genomic_DNA"/>
</dbReference>
<keyword evidence="2 3" id="KW-0961">Cell wall biogenesis/degradation</keyword>
<comment type="similarity">
    <text evidence="3 4">Belongs to the RlpA family.</text>
</comment>
<feature type="chain" id="PRO_5009986984" description="Endolytic peptidoglycan transglycosylase RlpA" evidence="5">
    <location>
        <begin position="21"/>
        <end position="371"/>
    </location>
</feature>
<evidence type="ECO:0000259" key="6">
    <source>
        <dbReference type="Pfam" id="PF03330"/>
    </source>
</evidence>
<dbReference type="NCBIfam" id="TIGR00413">
    <property type="entry name" value="rlpA"/>
    <property type="match status" value="1"/>
</dbReference>
<keyword evidence="3" id="KW-0449">Lipoprotein</keyword>
<keyword evidence="5" id="KW-0732">Signal</keyword>
<dbReference type="Proteomes" id="UP000095008">
    <property type="component" value="Unassembled WGS sequence"/>
</dbReference>
<dbReference type="PROSITE" id="PS51257">
    <property type="entry name" value="PROKAR_LIPOPROTEIN"/>
    <property type="match status" value="1"/>
</dbReference>
<dbReference type="InterPro" id="IPR012997">
    <property type="entry name" value="RplA"/>
</dbReference>
<reference evidence="7" key="1">
    <citation type="journal article" date="2016" name="Int. J. Mol. Sci.">
        <title>Comparative genomics of the extreme acidophile Acidithiobacillus thiooxidans reveals intraspecific divergence and niche adaptation.</title>
        <authorList>
            <person name="Zhang X."/>
            <person name="Feng X."/>
            <person name="Tao J."/>
            <person name="Ma L."/>
            <person name="Xiao Y."/>
            <person name="Liang Y."/>
            <person name="Liu X."/>
            <person name="Yin H."/>
        </authorList>
    </citation>
    <scope>NUCLEOTIDE SEQUENCE [LARGE SCALE GENOMIC DNA]</scope>
    <source>
        <strain evidence="7">DXS-W</strain>
    </source>
</reference>
<proteinExistence type="inferred from homology"/>
<keyword evidence="8" id="KW-1185">Reference proteome</keyword>
<dbReference type="HAMAP" id="MF_02071">
    <property type="entry name" value="RlpA"/>
    <property type="match status" value="1"/>
</dbReference>
<evidence type="ECO:0000256" key="3">
    <source>
        <dbReference type="HAMAP-Rule" id="MF_02071"/>
    </source>
</evidence>
<dbReference type="GO" id="GO:0009279">
    <property type="term" value="C:cell outer membrane"/>
    <property type="evidence" value="ECO:0007669"/>
    <property type="project" value="TreeGrafter"/>
</dbReference>
<dbReference type="GO" id="GO:0008932">
    <property type="term" value="F:lytic endotransglycosylase activity"/>
    <property type="evidence" value="ECO:0007669"/>
    <property type="project" value="UniProtKB-UniRule"/>
</dbReference>
<organism evidence="7 8">
    <name type="scientific">Acidithiobacillus thiooxidans</name>
    <name type="common">Thiobacillus thiooxidans</name>
    <dbReference type="NCBI Taxonomy" id="930"/>
    <lineage>
        <taxon>Bacteria</taxon>
        <taxon>Pseudomonadati</taxon>
        <taxon>Pseudomonadota</taxon>
        <taxon>Acidithiobacillia</taxon>
        <taxon>Acidithiobacillales</taxon>
        <taxon>Acidithiobacillaceae</taxon>
        <taxon>Acidithiobacillus</taxon>
    </lineage>
</organism>
<evidence type="ECO:0000256" key="5">
    <source>
        <dbReference type="SAM" id="SignalP"/>
    </source>
</evidence>
<dbReference type="GO" id="GO:0005886">
    <property type="term" value="C:plasma membrane"/>
    <property type="evidence" value="ECO:0007669"/>
    <property type="project" value="UniProtKB-SubCell"/>
</dbReference>
<dbReference type="CDD" id="cd22268">
    <property type="entry name" value="DPBB_RlpA-like"/>
    <property type="match status" value="1"/>
</dbReference>
<feature type="domain" description="RlpA-like protein double-psi beta-barrel" evidence="6">
    <location>
        <begin position="88"/>
        <end position="176"/>
    </location>
</feature>
<accession>A0A1C2HZG6</accession>
<keyword evidence="1 3" id="KW-0456">Lyase</keyword>
<evidence type="ECO:0000256" key="4">
    <source>
        <dbReference type="RuleBase" id="RU003495"/>
    </source>
</evidence>
<comment type="subcellular location">
    <subcellularLocation>
        <location evidence="3">Cell membrane</location>
        <topology evidence="3">Lipid-anchor</topology>
    </subcellularLocation>
</comment>
<comment type="function">
    <text evidence="3">Lytic transglycosylase with a strong preference for naked glycan strands that lack stem peptides.</text>
</comment>
<evidence type="ECO:0000256" key="2">
    <source>
        <dbReference type="ARBA" id="ARBA00023316"/>
    </source>
</evidence>
<protein>
    <recommendedName>
        <fullName evidence="3">Endolytic peptidoglycan transglycosylase RlpA</fullName>
        <ecNumber evidence="3">4.2.2.-</ecNumber>
    </recommendedName>
</protein>
<evidence type="ECO:0000256" key="1">
    <source>
        <dbReference type="ARBA" id="ARBA00023239"/>
    </source>
</evidence>
<dbReference type="PANTHER" id="PTHR34183:SF1">
    <property type="entry name" value="ENDOLYTIC PEPTIDOGLYCAN TRANSGLYCOSYLASE RLPA"/>
    <property type="match status" value="1"/>
</dbReference>
<dbReference type="AlphaFoldDB" id="A0A1C2HZG6"/>
<dbReference type="SUPFAM" id="SSF50685">
    <property type="entry name" value="Barwin-like endoglucanases"/>
    <property type="match status" value="1"/>
</dbReference>
<dbReference type="EC" id="4.2.2.-" evidence="3"/>
<dbReference type="InterPro" id="IPR009009">
    <property type="entry name" value="RlpA-like_DPBB"/>
</dbReference>
<keyword evidence="3" id="KW-0564">Palmitate</keyword>
<evidence type="ECO:0000313" key="8">
    <source>
        <dbReference type="Proteomes" id="UP000095008"/>
    </source>
</evidence>